<evidence type="ECO:0000313" key="8">
    <source>
        <dbReference type="EMBL" id="GIJ68495.1"/>
    </source>
</evidence>
<feature type="domain" description="RDD" evidence="7">
    <location>
        <begin position="9"/>
        <end position="135"/>
    </location>
</feature>
<dbReference type="PANTHER" id="PTHR36115">
    <property type="entry name" value="PROLINE-RICH ANTIGEN HOMOLOG-RELATED"/>
    <property type="match status" value="1"/>
</dbReference>
<dbReference type="AlphaFoldDB" id="A0A8J3ZVY8"/>
<evidence type="ECO:0000256" key="1">
    <source>
        <dbReference type="ARBA" id="ARBA00004651"/>
    </source>
</evidence>
<dbReference type="PANTHER" id="PTHR36115:SF6">
    <property type="entry name" value="PROLINE-RICH ANTIGEN HOMOLOG"/>
    <property type="match status" value="1"/>
</dbReference>
<evidence type="ECO:0000256" key="6">
    <source>
        <dbReference type="SAM" id="Phobius"/>
    </source>
</evidence>
<dbReference type="Pfam" id="PF06271">
    <property type="entry name" value="RDD"/>
    <property type="match status" value="1"/>
</dbReference>
<evidence type="ECO:0000256" key="5">
    <source>
        <dbReference type="ARBA" id="ARBA00023136"/>
    </source>
</evidence>
<proteinExistence type="predicted"/>
<dbReference type="Proteomes" id="UP000635606">
    <property type="component" value="Unassembled WGS sequence"/>
</dbReference>
<evidence type="ECO:0000313" key="9">
    <source>
        <dbReference type="Proteomes" id="UP000635606"/>
    </source>
</evidence>
<keyword evidence="3 6" id="KW-0812">Transmembrane</keyword>
<dbReference type="EMBL" id="BOPH01000043">
    <property type="protein sequence ID" value="GIJ68495.1"/>
    <property type="molecule type" value="Genomic_DNA"/>
</dbReference>
<dbReference type="GO" id="GO:0005886">
    <property type="term" value="C:plasma membrane"/>
    <property type="evidence" value="ECO:0007669"/>
    <property type="project" value="UniProtKB-SubCell"/>
</dbReference>
<evidence type="ECO:0000259" key="7">
    <source>
        <dbReference type="Pfam" id="PF06271"/>
    </source>
</evidence>
<keyword evidence="4 6" id="KW-1133">Transmembrane helix</keyword>
<reference evidence="8" key="1">
    <citation type="submission" date="2021-01" db="EMBL/GenBank/DDBJ databases">
        <title>Whole genome shotgun sequence of Virgisporangium ochraceum NBRC 16418.</title>
        <authorList>
            <person name="Komaki H."/>
            <person name="Tamura T."/>
        </authorList>
    </citation>
    <scope>NUCLEOTIDE SEQUENCE</scope>
    <source>
        <strain evidence="8">NBRC 16418</strain>
    </source>
</reference>
<accession>A0A8J3ZVY8</accession>
<keyword evidence="2" id="KW-1003">Cell membrane</keyword>
<gene>
    <name evidence="8" type="ORF">Voc01_034120</name>
</gene>
<sequence length="152" mass="16136">MTGPSHREYAGLVSRAVAYVVDLVVVTACVSGTAAVLALVSVGLVAEPRDLVRAVLPFLVLLTPAFLAVYSLVFWGLAGRTPGMALLGVRVVRVNGRPVGWVSSVVRAMLLAYVPIGAVWSLVDRRRQGVHDKLARTTVIRVVATPDRSAPP</sequence>
<evidence type="ECO:0000256" key="2">
    <source>
        <dbReference type="ARBA" id="ARBA00022475"/>
    </source>
</evidence>
<keyword evidence="5 6" id="KW-0472">Membrane</keyword>
<keyword evidence="9" id="KW-1185">Reference proteome</keyword>
<evidence type="ECO:0000256" key="4">
    <source>
        <dbReference type="ARBA" id="ARBA00022989"/>
    </source>
</evidence>
<dbReference type="RefSeq" id="WP_239160259.1">
    <property type="nucleotide sequence ID" value="NZ_BOPH01000043.1"/>
</dbReference>
<protein>
    <recommendedName>
        <fullName evidence="7">RDD domain-containing protein</fullName>
    </recommendedName>
</protein>
<name>A0A8J3ZVY8_9ACTN</name>
<organism evidence="8 9">
    <name type="scientific">Virgisporangium ochraceum</name>
    <dbReference type="NCBI Taxonomy" id="65505"/>
    <lineage>
        <taxon>Bacteria</taxon>
        <taxon>Bacillati</taxon>
        <taxon>Actinomycetota</taxon>
        <taxon>Actinomycetes</taxon>
        <taxon>Micromonosporales</taxon>
        <taxon>Micromonosporaceae</taxon>
        <taxon>Virgisporangium</taxon>
    </lineage>
</organism>
<feature type="transmembrane region" description="Helical" evidence="6">
    <location>
        <begin position="20"/>
        <end position="46"/>
    </location>
</feature>
<dbReference type="InterPro" id="IPR051791">
    <property type="entry name" value="Pra-immunoreactive"/>
</dbReference>
<comment type="caution">
    <text evidence="8">The sequence shown here is derived from an EMBL/GenBank/DDBJ whole genome shotgun (WGS) entry which is preliminary data.</text>
</comment>
<feature type="transmembrane region" description="Helical" evidence="6">
    <location>
        <begin position="58"/>
        <end position="78"/>
    </location>
</feature>
<dbReference type="InterPro" id="IPR010432">
    <property type="entry name" value="RDD"/>
</dbReference>
<evidence type="ECO:0000256" key="3">
    <source>
        <dbReference type="ARBA" id="ARBA00022692"/>
    </source>
</evidence>
<feature type="transmembrane region" description="Helical" evidence="6">
    <location>
        <begin position="98"/>
        <end position="123"/>
    </location>
</feature>
<comment type="subcellular location">
    <subcellularLocation>
        <location evidence="1">Cell membrane</location>
        <topology evidence="1">Multi-pass membrane protein</topology>
    </subcellularLocation>
</comment>